<feature type="region of interest" description="Disordered" evidence="1">
    <location>
        <begin position="412"/>
        <end position="434"/>
    </location>
</feature>
<dbReference type="AlphaFoldDB" id="A0A5M9M8X5"/>
<comment type="caution">
    <text evidence="2">The sequence shown here is derived from an EMBL/GenBank/DDBJ whole genome shotgun (WGS) entry which is preliminary data.</text>
</comment>
<reference evidence="2 3" key="1">
    <citation type="submission" date="2019-08" db="EMBL/GenBank/DDBJ databases">
        <title>The genome sequence of a newly discovered highly antifungal drug resistant Aspergillus species, Aspergillus tanneri NIH 1004.</title>
        <authorList>
            <person name="Mounaud S."/>
            <person name="Singh I."/>
            <person name="Joardar V."/>
            <person name="Pakala S."/>
            <person name="Pakala S."/>
            <person name="Venepally P."/>
            <person name="Chung J.K."/>
            <person name="Losada L."/>
            <person name="Nierman W.C."/>
        </authorList>
    </citation>
    <scope>NUCLEOTIDE SEQUENCE [LARGE SCALE GENOMIC DNA]</scope>
    <source>
        <strain evidence="2 3">NIH1004</strain>
    </source>
</reference>
<name>A0A5M9M8X5_9EURO</name>
<dbReference type="GeneID" id="54332983"/>
<dbReference type="Proteomes" id="UP000324241">
    <property type="component" value="Unassembled WGS sequence"/>
</dbReference>
<evidence type="ECO:0000313" key="2">
    <source>
        <dbReference type="EMBL" id="KAA8643512.1"/>
    </source>
</evidence>
<evidence type="ECO:0000256" key="1">
    <source>
        <dbReference type="SAM" id="MobiDB-lite"/>
    </source>
</evidence>
<evidence type="ECO:0000313" key="3">
    <source>
        <dbReference type="Proteomes" id="UP000324241"/>
    </source>
</evidence>
<protein>
    <submittedName>
        <fullName evidence="2">Uncharacterized protein</fullName>
    </submittedName>
</protein>
<gene>
    <name evidence="2" type="ORF">ATNIH1004_010281</name>
</gene>
<accession>A0A5M9M8X5</accession>
<dbReference type="EMBL" id="QUQM01000005">
    <property type="protein sequence ID" value="KAA8643512.1"/>
    <property type="molecule type" value="Genomic_DNA"/>
</dbReference>
<organism evidence="2 3">
    <name type="scientific">Aspergillus tanneri</name>
    <dbReference type="NCBI Taxonomy" id="1220188"/>
    <lineage>
        <taxon>Eukaryota</taxon>
        <taxon>Fungi</taxon>
        <taxon>Dikarya</taxon>
        <taxon>Ascomycota</taxon>
        <taxon>Pezizomycotina</taxon>
        <taxon>Eurotiomycetes</taxon>
        <taxon>Eurotiomycetidae</taxon>
        <taxon>Eurotiales</taxon>
        <taxon>Aspergillaceae</taxon>
        <taxon>Aspergillus</taxon>
        <taxon>Aspergillus subgen. Circumdati</taxon>
    </lineage>
</organism>
<dbReference type="VEuPathDB" id="FungiDB:EYZ11_006600"/>
<dbReference type="OrthoDB" id="4183264at2759"/>
<dbReference type="RefSeq" id="XP_033422874.1">
    <property type="nucleotide sequence ID" value="XM_033574856.1"/>
</dbReference>
<proteinExistence type="predicted"/>
<sequence>MNVFSFSPSILSENPQEEKTVGPLNIPFDEHCDSYALADEKSKEILEAENKKVDELMNRFTRGFDPGAFIAEVMAWIPELSKNLFPSSYSHLFVLLLETHGNMEAVQINLEKWLQKRYQSMLVSLPANSNMTDQWFFLSELEMLRKLLAPLRGEDAKPIIWMNSRRVYGAKVCQQLEASARVIEEFKRDVVKELKKDTEDRTCYSSLPVSTERSSLMSMKQLRIDACRATLNWDGFNQSDIELTSFYHFYKDYIIKTEPAKARASGWLPPLTTEVPHSSAEKAKKGDLVVWPSHGCKEDVLDLLLKTALWLSVARGLAPVHLFCDVARLFTIHKPSKTAGDTYVSFLRHLTQMRISDGVQSHVSTPVPYRDVKLARLNPDYFDDVWKTNRTLTAGLTERLSLLEKKTATDFKMSAPPTSRSLRKEKRTLKETRGGAAVTWPTAIPTHDEQEVGVEDRTDQAVSYPVDTSPRTAKTPQEKERLLRSTEFDIGLNQNLPSKNI</sequence>